<sequence>MLSIIISSASNALLSQIKENIQRTVGIPYEIIIFKNSTGLKGICELYNTGAIQAKYDILCFMHEDILFETLNWGQKVINIFKKNSNIGLLGVAGSTYKSLTPSSWAPPFAFDKTPWRINIKQSFKRKDCPEKYDYENPENKEIERVACIDGVWMCSRKEIILEHRFDEDLLKGFHGYDIDISLTIHQKYAVCVTYEVLLKHFSEGNFENNWLMEIIKVHKKWLANLPINVEESIENGPLDLQEQEALHHFILAIIPKSLLPVPLSVGYIHKLFLLKKIPFSIYVKSIKRIVKQKLIKTISNR</sequence>
<dbReference type="SUPFAM" id="SSF53448">
    <property type="entry name" value="Nucleotide-diphospho-sugar transferases"/>
    <property type="match status" value="1"/>
</dbReference>
<dbReference type="InterPro" id="IPR029044">
    <property type="entry name" value="Nucleotide-diphossugar_trans"/>
</dbReference>
<dbReference type="RefSeq" id="WP_345230235.1">
    <property type="nucleotide sequence ID" value="NZ_BAABIQ010000003.1"/>
</dbReference>
<dbReference type="Pfam" id="PF13712">
    <property type="entry name" value="Glyco_tranf_2_5"/>
    <property type="match status" value="1"/>
</dbReference>
<comment type="caution">
    <text evidence="2">The sequence shown here is derived from an EMBL/GenBank/DDBJ whole genome shotgun (WGS) entry which is preliminary data.</text>
</comment>
<dbReference type="Gene3D" id="3.90.550.10">
    <property type="entry name" value="Spore Coat Polysaccharide Biosynthesis Protein SpsA, Chain A"/>
    <property type="match status" value="1"/>
</dbReference>
<evidence type="ECO:0000259" key="1">
    <source>
        <dbReference type="Pfam" id="PF13712"/>
    </source>
</evidence>
<name>A0ABP9AHY1_9SPHI</name>
<proteinExistence type="predicted"/>
<evidence type="ECO:0000313" key="2">
    <source>
        <dbReference type="EMBL" id="GAA4781442.1"/>
    </source>
</evidence>
<reference evidence="3" key="1">
    <citation type="journal article" date="2019" name="Int. J. Syst. Evol. Microbiol.">
        <title>The Global Catalogue of Microorganisms (GCM) 10K type strain sequencing project: providing services to taxonomists for standard genome sequencing and annotation.</title>
        <authorList>
            <consortium name="The Broad Institute Genomics Platform"/>
            <consortium name="The Broad Institute Genome Sequencing Center for Infectious Disease"/>
            <person name="Wu L."/>
            <person name="Ma J."/>
        </authorList>
    </citation>
    <scope>NUCLEOTIDE SEQUENCE [LARGE SCALE GENOMIC DNA]</scope>
    <source>
        <strain evidence="3">JCM 18200</strain>
    </source>
</reference>
<dbReference type="EMBL" id="BAABIQ010000003">
    <property type="protein sequence ID" value="GAA4781442.1"/>
    <property type="molecule type" value="Genomic_DNA"/>
</dbReference>
<dbReference type="Proteomes" id="UP001501411">
    <property type="component" value="Unassembled WGS sequence"/>
</dbReference>
<feature type="domain" description="Streptomycin biosynthesis protein StrF" evidence="1">
    <location>
        <begin position="17"/>
        <end position="193"/>
    </location>
</feature>
<evidence type="ECO:0000313" key="3">
    <source>
        <dbReference type="Proteomes" id="UP001501411"/>
    </source>
</evidence>
<dbReference type="InterPro" id="IPR059123">
    <property type="entry name" value="StrF_dom"/>
</dbReference>
<accession>A0ABP9AHY1</accession>
<keyword evidence="3" id="KW-1185">Reference proteome</keyword>
<organism evidence="2 3">
    <name type="scientific">Olivibacter ginsenosidimutans</name>
    <dbReference type="NCBI Taxonomy" id="1176537"/>
    <lineage>
        <taxon>Bacteria</taxon>
        <taxon>Pseudomonadati</taxon>
        <taxon>Bacteroidota</taxon>
        <taxon>Sphingobacteriia</taxon>
        <taxon>Sphingobacteriales</taxon>
        <taxon>Sphingobacteriaceae</taxon>
        <taxon>Olivibacter</taxon>
    </lineage>
</organism>
<protein>
    <recommendedName>
        <fullName evidence="1">Streptomycin biosynthesis protein StrF domain-containing protein</fullName>
    </recommendedName>
</protein>
<gene>
    <name evidence="2" type="ORF">GCM10023231_06200</name>
</gene>